<accession>A0ABV9W9A1</accession>
<keyword evidence="1" id="KW-0472">Membrane</keyword>
<organism evidence="2 3">
    <name type="scientific">Dactylosporangium cerinum</name>
    <dbReference type="NCBI Taxonomy" id="1434730"/>
    <lineage>
        <taxon>Bacteria</taxon>
        <taxon>Bacillati</taxon>
        <taxon>Actinomycetota</taxon>
        <taxon>Actinomycetes</taxon>
        <taxon>Micromonosporales</taxon>
        <taxon>Micromonosporaceae</taxon>
        <taxon>Dactylosporangium</taxon>
    </lineage>
</organism>
<dbReference type="RefSeq" id="WP_380124136.1">
    <property type="nucleotide sequence ID" value="NZ_JBHSIU010000060.1"/>
</dbReference>
<evidence type="ECO:0000256" key="1">
    <source>
        <dbReference type="SAM" id="Phobius"/>
    </source>
</evidence>
<keyword evidence="3" id="KW-1185">Reference proteome</keyword>
<proteinExistence type="predicted"/>
<evidence type="ECO:0008006" key="4">
    <source>
        <dbReference type="Google" id="ProtNLM"/>
    </source>
</evidence>
<evidence type="ECO:0000313" key="3">
    <source>
        <dbReference type="Proteomes" id="UP001595912"/>
    </source>
</evidence>
<sequence>MDNGTRSTRAWALTGAAGGLIGLVGLFLGANLTADVGDGIKDNAQLVAAIAGHRDLVWLYQVSCVAAAVCLVVFAAGLRRHLAVQEPAGSLVPAVAAAGVGLVAAVALIGGGICTELYWALGEPDRWDPDTIAAMVEVYNTIAWLWAGAGLAAAAVAVGGFRHGSVSRWLAGVSVLLALLVAATQAFPAQYGALFPGALWVVVAGVGLGAGGTSRAHPAGGTMSRDGGTP</sequence>
<name>A0ABV9W9A1_9ACTN</name>
<feature type="transmembrane region" description="Helical" evidence="1">
    <location>
        <begin position="90"/>
        <end position="121"/>
    </location>
</feature>
<keyword evidence="1" id="KW-1133">Transmembrane helix</keyword>
<gene>
    <name evidence="2" type="ORF">ACFPIJ_41760</name>
</gene>
<protein>
    <recommendedName>
        <fullName evidence="4">DUF4386 family protein</fullName>
    </recommendedName>
</protein>
<feature type="transmembrane region" description="Helical" evidence="1">
    <location>
        <begin position="141"/>
        <end position="161"/>
    </location>
</feature>
<evidence type="ECO:0000313" key="2">
    <source>
        <dbReference type="EMBL" id="MFC5004341.1"/>
    </source>
</evidence>
<dbReference type="Proteomes" id="UP001595912">
    <property type="component" value="Unassembled WGS sequence"/>
</dbReference>
<feature type="transmembrane region" description="Helical" evidence="1">
    <location>
        <begin position="168"/>
        <end position="187"/>
    </location>
</feature>
<dbReference type="EMBL" id="JBHSIU010000060">
    <property type="protein sequence ID" value="MFC5004341.1"/>
    <property type="molecule type" value="Genomic_DNA"/>
</dbReference>
<feature type="transmembrane region" description="Helical" evidence="1">
    <location>
        <begin position="12"/>
        <end position="32"/>
    </location>
</feature>
<comment type="caution">
    <text evidence="2">The sequence shown here is derived from an EMBL/GenBank/DDBJ whole genome shotgun (WGS) entry which is preliminary data.</text>
</comment>
<keyword evidence="1" id="KW-0812">Transmembrane</keyword>
<reference evidence="3" key="1">
    <citation type="journal article" date="2019" name="Int. J. Syst. Evol. Microbiol.">
        <title>The Global Catalogue of Microorganisms (GCM) 10K type strain sequencing project: providing services to taxonomists for standard genome sequencing and annotation.</title>
        <authorList>
            <consortium name="The Broad Institute Genomics Platform"/>
            <consortium name="The Broad Institute Genome Sequencing Center for Infectious Disease"/>
            <person name="Wu L."/>
            <person name="Ma J."/>
        </authorList>
    </citation>
    <scope>NUCLEOTIDE SEQUENCE [LARGE SCALE GENOMIC DNA]</scope>
    <source>
        <strain evidence="3">CGMCC 4.7152</strain>
    </source>
</reference>
<feature type="transmembrane region" description="Helical" evidence="1">
    <location>
        <begin position="58"/>
        <end position="78"/>
    </location>
</feature>
<feature type="transmembrane region" description="Helical" evidence="1">
    <location>
        <begin position="193"/>
        <end position="213"/>
    </location>
</feature>